<organism evidence="2 3">
    <name type="scientific">Thermoanaerobaculum aquaticum</name>
    <dbReference type="NCBI Taxonomy" id="1312852"/>
    <lineage>
        <taxon>Bacteria</taxon>
        <taxon>Pseudomonadati</taxon>
        <taxon>Acidobacteriota</taxon>
        <taxon>Thermoanaerobaculia</taxon>
        <taxon>Thermoanaerobaculales</taxon>
        <taxon>Thermoanaerobaculaceae</taxon>
        <taxon>Thermoanaerobaculum</taxon>
    </lineage>
</organism>
<proteinExistence type="predicted"/>
<accession>A0A062XU99</accession>
<feature type="domain" description="Pyrrolo-quinoline quinone repeat" evidence="1">
    <location>
        <begin position="23"/>
        <end position="91"/>
    </location>
</feature>
<dbReference type="Gene3D" id="1.25.10.10">
    <property type="entry name" value="Leucine-rich Repeat Variant"/>
    <property type="match status" value="1"/>
</dbReference>
<gene>
    <name evidence="2" type="ORF">EG19_08790</name>
</gene>
<keyword evidence="3" id="KW-1185">Reference proteome</keyword>
<dbReference type="Proteomes" id="UP000027284">
    <property type="component" value="Unassembled WGS sequence"/>
</dbReference>
<sequence>MLVEHQLLCPVMREAPGGGACSLVALDPQTGRVQWQAELGRGSVEPWSMAVFANSVVVVGTGNHLFALALKDGSPVWQKAIRAVAVFPVADNALVHQRGMSGAPDTLVLLDPFSGAVRSSRSFENFVDTLRPWDGDMVVVSFGFEEALPPVLPFVVRLKAEDLRTLWRLELPELKNSVVLTPDLWVYLEKQNHTGWYRLQSDGNLEPLAALAHWNGSLLWAQGEYQLWGSEEGSRLCRWRSETATWAWCRDLPRGKWLAQQLDGKQVALAGSTTEEDQLLVLNDAGDVVAKASGIPDAKAFFHFQGHWLWQQEHRILLTGAALKASSPPHDVKTQAAQLLEQAAQIPHFSPLAVPRVGPLVKALLALGPDIKPVVQAKLSTSGPVGFVAAATALMAWGDPHPADLLIHWFEEPRNTDDGSSWAGDLVVGALRSAGSDCKQIEPLSRLLSAEGVPWMVRVEAFASLAQCGSLPALERLQRWLQQQEPTRGSSWFQPNTLSPKVPSSQEAWRILWNSREFIVFPAWYLGPTRGLWIAEVGSKQHSKPWYTGLSDFNPATDTLDFEIAPEGFRIILKHNTTGSASTPQANVDKTLSISWAEIRQDRDDDGLTDLVEIRLGLSPDQADTDRDGIPDGLDWCPTCGQPPRAAEDFAAEALLYQFFAMFEPKGIWPPVTVAWTKPLEFSHPRRAVLVIPNDQQQTRRPGADGESIESVAGVRLRLVTASQKPRGWPDDLTPNPGEVAIELQVGDGLGVAAIMGKAADGRWYIVRWRRLWWDNC</sequence>
<dbReference type="Gene3D" id="2.130.10.10">
    <property type="entry name" value="YVTN repeat-like/Quinoprotein amine dehydrogenase"/>
    <property type="match status" value="1"/>
</dbReference>
<dbReference type="Pfam" id="PF13360">
    <property type="entry name" value="PQQ_2"/>
    <property type="match status" value="1"/>
</dbReference>
<dbReference type="EMBL" id="JMFG01000038">
    <property type="protein sequence ID" value="KDA52924.1"/>
    <property type="molecule type" value="Genomic_DNA"/>
</dbReference>
<dbReference type="InterPro" id="IPR002372">
    <property type="entry name" value="PQQ_rpt_dom"/>
</dbReference>
<dbReference type="AlphaFoldDB" id="A0A062XU99"/>
<evidence type="ECO:0000313" key="2">
    <source>
        <dbReference type="EMBL" id="KDA52924.1"/>
    </source>
</evidence>
<dbReference type="InterPro" id="IPR011047">
    <property type="entry name" value="Quinoprotein_ADH-like_sf"/>
</dbReference>
<dbReference type="InterPro" id="IPR015943">
    <property type="entry name" value="WD40/YVTN_repeat-like_dom_sf"/>
</dbReference>
<name>A0A062XU99_9BACT</name>
<reference evidence="2 3" key="1">
    <citation type="submission" date="2014-04" db="EMBL/GenBank/DDBJ databases">
        <title>The Genome Sequence of Thermoanaerobaculum aquaticum MP-01, The First Cultivated Group 23 Acidobacterium.</title>
        <authorList>
            <person name="Stamps B.W."/>
            <person name="Losey N.A."/>
            <person name="Lawson P.A."/>
            <person name="Stevenson B.S."/>
        </authorList>
    </citation>
    <scope>NUCLEOTIDE SEQUENCE [LARGE SCALE GENOMIC DNA]</scope>
    <source>
        <strain evidence="2 3">MP-01</strain>
    </source>
</reference>
<dbReference type="InterPro" id="IPR011989">
    <property type="entry name" value="ARM-like"/>
</dbReference>
<evidence type="ECO:0000313" key="3">
    <source>
        <dbReference type="Proteomes" id="UP000027284"/>
    </source>
</evidence>
<dbReference type="SUPFAM" id="SSF50998">
    <property type="entry name" value="Quinoprotein alcohol dehydrogenase-like"/>
    <property type="match status" value="1"/>
</dbReference>
<protein>
    <recommendedName>
        <fullName evidence="1">Pyrrolo-quinoline quinone repeat domain-containing protein</fullName>
    </recommendedName>
</protein>
<comment type="caution">
    <text evidence="2">The sequence shown here is derived from an EMBL/GenBank/DDBJ whole genome shotgun (WGS) entry which is preliminary data.</text>
</comment>
<evidence type="ECO:0000259" key="1">
    <source>
        <dbReference type="Pfam" id="PF13360"/>
    </source>
</evidence>